<dbReference type="InterPro" id="IPR045851">
    <property type="entry name" value="AMP-bd_C_sf"/>
</dbReference>
<dbReference type="NCBIfam" id="TIGR01733">
    <property type="entry name" value="AA-adenyl-dom"/>
    <property type="match status" value="3"/>
</dbReference>
<evidence type="ECO:0000256" key="4">
    <source>
        <dbReference type="ARBA" id="ARBA00022553"/>
    </source>
</evidence>
<reference evidence="10 11" key="1">
    <citation type="submission" date="2019-11" db="EMBL/GenBank/DDBJ databases">
        <title>Paenibacillus monticola sp. nov., a novel PGPR strain isolated from mountain sample in China.</title>
        <authorList>
            <person name="Zhao Q."/>
            <person name="Li H.-P."/>
            <person name="Zhang J.-L."/>
        </authorList>
    </citation>
    <scope>NUCLEOTIDE SEQUENCE [LARGE SCALE GENOMIC DNA]</scope>
    <source>
        <strain evidence="10 11">LC-T2</strain>
    </source>
</reference>
<evidence type="ECO:0000256" key="6">
    <source>
        <dbReference type="ARBA" id="ARBA00022737"/>
    </source>
</evidence>
<keyword evidence="11" id="KW-1185">Reference proteome</keyword>
<evidence type="ECO:0000256" key="1">
    <source>
        <dbReference type="ARBA" id="ARBA00001957"/>
    </source>
</evidence>
<keyword evidence="7" id="KW-0045">Antibiotic biosynthesis</keyword>
<proteinExistence type="inferred from homology"/>
<dbReference type="NCBIfam" id="NF003417">
    <property type="entry name" value="PRK04813.1"/>
    <property type="match status" value="3"/>
</dbReference>
<evidence type="ECO:0000256" key="2">
    <source>
        <dbReference type="ARBA" id="ARBA00006432"/>
    </source>
</evidence>
<dbReference type="GO" id="GO:0005737">
    <property type="term" value="C:cytoplasm"/>
    <property type="evidence" value="ECO:0007669"/>
    <property type="project" value="TreeGrafter"/>
</dbReference>
<dbReference type="InterPro" id="IPR023213">
    <property type="entry name" value="CAT-like_dom_sf"/>
</dbReference>
<protein>
    <submittedName>
        <fullName evidence="10">Amino acid adenylation domain-containing protein</fullName>
    </submittedName>
</protein>
<dbReference type="CDD" id="cd12117">
    <property type="entry name" value="A_NRPS_Srf_like"/>
    <property type="match status" value="1"/>
</dbReference>
<dbReference type="SUPFAM" id="SSF56801">
    <property type="entry name" value="Acetyl-CoA synthetase-like"/>
    <property type="match status" value="3"/>
</dbReference>
<dbReference type="SUPFAM" id="SSF47336">
    <property type="entry name" value="ACP-like"/>
    <property type="match status" value="3"/>
</dbReference>
<dbReference type="PROSITE" id="PS00455">
    <property type="entry name" value="AMP_BINDING"/>
    <property type="match status" value="3"/>
</dbReference>
<dbReference type="FunFam" id="3.40.50.12780:FF:000012">
    <property type="entry name" value="Non-ribosomal peptide synthetase"/>
    <property type="match status" value="2"/>
</dbReference>
<accession>A0A7X2L0L8</accession>
<dbReference type="InterPro" id="IPR020845">
    <property type="entry name" value="AMP-binding_CS"/>
</dbReference>
<name>A0A7X2L0L8_9BACL</name>
<evidence type="ECO:0000256" key="8">
    <source>
        <dbReference type="ARBA" id="ARBA00023268"/>
    </source>
</evidence>
<dbReference type="CDD" id="cd19531">
    <property type="entry name" value="LCL_NRPS-like"/>
    <property type="match status" value="2"/>
</dbReference>
<dbReference type="FunFam" id="1.10.1200.10:FF:000005">
    <property type="entry name" value="Nonribosomal peptide synthetase 1"/>
    <property type="match status" value="1"/>
</dbReference>
<organism evidence="10 11">
    <name type="scientific">Paenibacillus monticola</name>
    <dbReference type="NCBI Taxonomy" id="2666075"/>
    <lineage>
        <taxon>Bacteria</taxon>
        <taxon>Bacillati</taxon>
        <taxon>Bacillota</taxon>
        <taxon>Bacilli</taxon>
        <taxon>Bacillales</taxon>
        <taxon>Paenibacillaceae</taxon>
        <taxon>Paenibacillus</taxon>
    </lineage>
</organism>
<sequence length="3365" mass="383732">MEGNKLLNSSLNVYGHEERRTQVLLDQKLTQQLWRMAERMTTTLDVVILSATVLLLHKYFQQEIPKIEVITGSDLYQGVHSEHGLIKKVIPLQYDVSNYSNIKDLLLNLNLLKVDNNERTGLLSGEDNVQAAIGEDEHDSYLKVLFMLNTCDPDRNVISLMELMKNIKLSETDLLITPENEGGQIQLNLRYGNQVSDDTIHIVKSNILHILHSIQGGLETDTSEFRLINIAEEKQLLLDFNCTKLTYNQNLTLKDLFEAQVQCTPDQTALIFNDEAISYKELNRRANHLATILREKGVSPDRLVGLLLERTPDLIIGMIAILKAGGAYVPIDVTYPKSRIEYILNDSGISLMITNASISRNFTFTGEKIEVESLGYLSEDITNLMTESKPDDLAYVIYTSGTTGQPKGVMITQDNVHNFMCGILENIPLAEGSSMLALTTHSFDIFVLESLVPLMRGATIVLASQEQQQSPRQIGLIMKQASVRIIQMTPTRCKAFLVDPLFLAALKDVEYILLGGEPLPLKLLEALQSVSSAAIFNMYGPTETTIWSSLEAVTGSTVIRIGKPMANTQFYILDNQGELVPIGEEGELYIGGRGLARGYLNRNDLTNERFIVNPLTGKGLIYRTGDLVKWTNDGRVEYVGRCDEQVKMRGYRIELGEIENLILRMESITEASVIPISKDGEIQGIHAFYVAELTIPSEVITAHLAEYLPEYMLPVSYTQIECLPQTPNGKINKKALLESLVDARIGEFAAYIPPNSPHEILISRITQEIFQEDRISVEQNLLLIGGHSLKFMELSSRIHQDTGSIVPSKYMFSKPTIKSIANYVDNELKSEYYPIETAAVQDSYPVTSMQKRMFLLQDNSGADQNMPEAYLLEGVLDVVRLERALEQLIQRHDILRANFYWEGEELVQRINEVIAFQLECVDVHDGDLAAMVSSYVFPFDLTHAPLFRAILFKIGPSSNVLLLEMHHIITDNVSMKVFLRDLEGLYEGKAQESVKIQYQDYSVWMKNHPKELSSKREFWMQQLSGDLPVLDLPTDYVRPMLQSFEGETLDCHLDQQLTAKLKGIAAETGTTLYMVLFSMFKILLSKYSGQEDILVGSVSAGRTHADIHRTMGMFVNTFVVRSFPNGNKNYKEYLLELKDIFLDVFDNQDYPFEDLANELHRYRDLSRNPLFDVMFVMEEKYLPSLKGIQAEPYQIATNTSRFDLTLVAEELRDSIQIKLEYRTKLFSKETIERIIKHFQYLVVSIVHNTDLKISEYEMMDAEEYERIVHTFNNTDSDYNSSRTYVQWFEDQVERTPDGIALVHQGMKLTYRQVNQESNRLARALCKKGVKQGDIIGVLASRGIKLIVAMLGVMKAGGTYLPLDPEYPEIRLQYMLENSDTKLLLTDLEQPYLLINQINTININFESFCHEDEHNLNNYISSDNAAYMIYTSGSTGKPKGVVLGHKGISNLSVFFKHELGVQQSDKIVQFASMSFDASIWEITMALFNGAQLHLITNEIASDYKEFENYLQDNEITIATLPPTYLLHLDPARATSLRILITAGSSVTYELAERWGKSTEFINAYGPTESTICSTFWRYSQQERTCKTVPIGKPVLNAKAYVLNQNDRLLPVGIIGELCISGDMLAIEYYRSQAVTSEKFITNPFDAGTRIYKTGDLVRWLPDGNLEFIGRKDDQVKIRGFRIEMGELKSQLLQYESIQDATILCSRARNNEEYLYAYLVSDTVLNPRHVREFLSTRLPQYMIPTYLLQIDAIPLTINGKVDTKALPDAEAEINSQRVVAAARNQTEEKLVSIWKEILDIEEVDINDNFFERGGHSLKVAYLIRKIAQEFGVRFTFKKLFEYSSISKISSLIENSRRSTIQSLELSEKRSGYPCSSAQKRMYSLYEQDKHGVSYNLPNAMLVEGDLERVRIEDAFKQMINRHESFRTFFEIANETVIQKIKPNVNFEISYVELKSERQEDIDQKIKEFIKPFNLEKSTLLRVELVKLSDNKHLLLWDTHHIVFDGFSAGLFMQEYMNIYRQEPLPELKYHYHDFAIWEEKVKGSLEWKQKERFWLEQLAGEIPVLDLPYDYTRPVVKSFEGDSIDFELQGSICDDLNKLATETGTTLYMLLLSTYKILLSKYSGQEELIVGSVSEGRPHLDLQQTLGMFVNTFAVRTYPEGNKRYCDYLDEVKSYLLDAFDNQDYPIQSIPEKLLMQRDISRNPLFDTLFVLENMHIPAMKLEGMNITPVRMKSQTSKFDLSMIAEESVGKINFRLEYCTRLFKESSVERLKNHFIQLISDIVKHPDKLISELCMLAPGEEQQILNAFNNTATEYPASKTVNQLFEEQVEKSPSGVALIFDKEEWTYQQLNRRSNQIARKLQSLGVRSEQPVGIMLDRGFDLIAAIIGILKAGAGYLPLDSDYPEERLHYMLSDSNCEIVLTTLPFADKVNKSANLVFLDDPEIAACGEDNLVSMNTVDSLIYIMYTSGSTGKPKGVLVKHQNVVRLVVNAEYMEFSSSLKMLQGSTTVFDASTFEIWGALLNGMSLCIVTKETMLESDKLHQVLKQQQIKTMWLTSALFNQHALEKPEMFADVKYLLVGGDVLSIQQIDAVQKMNQGLTIINGYGPTENTTFSTCFTINGGYEMSIPIGKPISNSKAYLLDKYGKLLPIGVIGELYLGGDGVAGGYLNDSEKTREKFLPDPYALGKTIYRTGDLARWLPDGNLEFCGRKDQQLKIRGFRIETGEIEWHLMNYPSIKETVVISKEDRLGNKCLCAYFIASQEVNPAELRLDLLTKLPDYMMPSYYIQLESFPLTVNGKVDKQALPQPTEGMLSSSNYQEPRNKTEELLCKVWKEILASDQVGITDHFFELGGDSIKAIQLASRMKRYNLRVDVRDILIHPRINELSSYVLRLNHEVEQDKVTGEVVLTPVQRWFFENQSLGRDHFNQSMMLYHEGQIDKELVFKVFQAILSHHDALRMVVDDQGEEPSQLNRGIEYNWFDLYEFDCCDEEDSRAFIERKADEIQQSIKLTEGSLVKVAVFHEKMGTHLFIAVHHLVIDGVSWRILLEDIVMAYEQLSSGEVVKLPSKTHSFQAWAKQLKEYANSETLILELEFWNTMGNHHVSKLPMDYEFAEHITMDSDEVQMQLSYSETEQLIKQCNKAYNTEINDLLLAALGLTLKKWTHEDNILINLESHGRENIFPNLDIGRTVGWFTSIYPVVIHMDNSTKIEDTIISVKETLRKVPNKGIGYGILNYLTPAALLKGSKPKVTPEISFNYMGQFNQQELNHPRFKYSSYLTGNEVSPYYGKRCNLDLNGIIKNNQFNMTISYSSRQFAKCTIEMLAESYKDHLLRIINFCAEKEGTEHTPSDFSAKDLDFDSMKEVLDLFN</sequence>
<dbReference type="Proteomes" id="UP000463051">
    <property type="component" value="Unassembled WGS sequence"/>
</dbReference>
<dbReference type="Pfam" id="PF00550">
    <property type="entry name" value="PP-binding"/>
    <property type="match status" value="3"/>
</dbReference>
<dbReference type="InterPro" id="IPR025110">
    <property type="entry name" value="AMP-bd_C"/>
</dbReference>
<dbReference type="InterPro" id="IPR010060">
    <property type="entry name" value="NRPS_synth"/>
</dbReference>
<dbReference type="PANTHER" id="PTHR45527">
    <property type="entry name" value="NONRIBOSOMAL PEPTIDE SYNTHETASE"/>
    <property type="match status" value="1"/>
</dbReference>
<dbReference type="Pfam" id="PF00501">
    <property type="entry name" value="AMP-binding"/>
    <property type="match status" value="3"/>
</dbReference>
<dbReference type="GO" id="GO:0044550">
    <property type="term" value="P:secondary metabolite biosynthetic process"/>
    <property type="evidence" value="ECO:0007669"/>
    <property type="project" value="UniProtKB-ARBA"/>
</dbReference>
<dbReference type="RefSeq" id="WP_154117325.1">
    <property type="nucleotide sequence ID" value="NZ_WJXB01000002.1"/>
</dbReference>
<dbReference type="Gene3D" id="3.30.559.30">
    <property type="entry name" value="Nonribosomal peptide synthetase, condensation domain"/>
    <property type="match status" value="4"/>
</dbReference>
<dbReference type="GO" id="GO:0031177">
    <property type="term" value="F:phosphopantetheine binding"/>
    <property type="evidence" value="ECO:0007669"/>
    <property type="project" value="TreeGrafter"/>
</dbReference>
<evidence type="ECO:0000313" key="10">
    <source>
        <dbReference type="EMBL" id="MRN52283.1"/>
    </source>
</evidence>
<dbReference type="GO" id="GO:0017000">
    <property type="term" value="P:antibiotic biosynthetic process"/>
    <property type="evidence" value="ECO:0007669"/>
    <property type="project" value="UniProtKB-KW"/>
</dbReference>
<dbReference type="SUPFAM" id="SSF52777">
    <property type="entry name" value="CoA-dependent acyltransferases"/>
    <property type="match status" value="7"/>
</dbReference>
<dbReference type="FunFam" id="3.30.300.30:FF:000010">
    <property type="entry name" value="Enterobactin synthetase component F"/>
    <property type="match status" value="1"/>
</dbReference>
<keyword evidence="3" id="KW-0596">Phosphopantetheine</keyword>
<comment type="similarity">
    <text evidence="2">Belongs to the ATP-dependent AMP-binding enzyme family.</text>
</comment>
<dbReference type="InterPro" id="IPR000873">
    <property type="entry name" value="AMP-dep_synth/lig_dom"/>
</dbReference>
<keyword evidence="4" id="KW-0597">Phosphoprotein</keyword>
<dbReference type="FunFam" id="3.40.50.980:FF:000001">
    <property type="entry name" value="Non-ribosomal peptide synthetase"/>
    <property type="match status" value="3"/>
</dbReference>
<evidence type="ECO:0000256" key="3">
    <source>
        <dbReference type="ARBA" id="ARBA00022450"/>
    </source>
</evidence>
<dbReference type="InterPro" id="IPR009081">
    <property type="entry name" value="PP-bd_ACP"/>
</dbReference>
<feature type="domain" description="Carrier" evidence="9">
    <location>
        <begin position="2817"/>
        <end position="2891"/>
    </location>
</feature>
<evidence type="ECO:0000256" key="5">
    <source>
        <dbReference type="ARBA" id="ARBA00022598"/>
    </source>
</evidence>
<dbReference type="Gene3D" id="3.30.559.10">
    <property type="entry name" value="Chloramphenicol acetyltransferase-like domain"/>
    <property type="match status" value="3"/>
</dbReference>
<dbReference type="EMBL" id="WJXB01000002">
    <property type="protein sequence ID" value="MRN52283.1"/>
    <property type="molecule type" value="Genomic_DNA"/>
</dbReference>
<dbReference type="PROSITE" id="PS50075">
    <property type="entry name" value="CARRIER"/>
    <property type="match status" value="3"/>
</dbReference>
<dbReference type="Gene3D" id="1.10.1200.10">
    <property type="entry name" value="ACP-like"/>
    <property type="match status" value="3"/>
</dbReference>
<dbReference type="GO" id="GO:0043041">
    <property type="term" value="P:amino acid activation for nonribosomal peptide biosynthetic process"/>
    <property type="evidence" value="ECO:0007669"/>
    <property type="project" value="TreeGrafter"/>
</dbReference>
<dbReference type="Pfam" id="PF00668">
    <property type="entry name" value="Condensation"/>
    <property type="match status" value="3"/>
</dbReference>
<dbReference type="CDD" id="cd19534">
    <property type="entry name" value="E_NRPS"/>
    <property type="match status" value="1"/>
</dbReference>
<comment type="cofactor">
    <cofactor evidence="1">
        <name>pantetheine 4'-phosphate</name>
        <dbReference type="ChEBI" id="CHEBI:47942"/>
    </cofactor>
</comment>
<dbReference type="InterPro" id="IPR020459">
    <property type="entry name" value="AMP-binding"/>
</dbReference>
<dbReference type="PROSITE" id="PS00012">
    <property type="entry name" value="PHOSPHOPANTETHEINE"/>
    <property type="match status" value="2"/>
</dbReference>
<feature type="domain" description="Carrier" evidence="9">
    <location>
        <begin position="1779"/>
        <end position="1854"/>
    </location>
</feature>
<dbReference type="PANTHER" id="PTHR45527:SF1">
    <property type="entry name" value="FATTY ACID SYNTHASE"/>
    <property type="match status" value="1"/>
</dbReference>
<comment type="caution">
    <text evidence="10">The sequence shown here is derived from an EMBL/GenBank/DDBJ whole genome shotgun (WGS) entry which is preliminary data.</text>
</comment>
<keyword evidence="5" id="KW-0436">Ligase</keyword>
<gene>
    <name evidence="10" type="ORF">GJB61_04655</name>
</gene>
<dbReference type="GO" id="GO:0008610">
    <property type="term" value="P:lipid biosynthetic process"/>
    <property type="evidence" value="ECO:0007669"/>
    <property type="project" value="UniProtKB-ARBA"/>
</dbReference>
<evidence type="ECO:0000256" key="7">
    <source>
        <dbReference type="ARBA" id="ARBA00023194"/>
    </source>
</evidence>
<dbReference type="NCBIfam" id="TIGR01720">
    <property type="entry name" value="NRPS-para261"/>
    <property type="match status" value="1"/>
</dbReference>
<dbReference type="CDD" id="cd05930">
    <property type="entry name" value="A_NRPS"/>
    <property type="match status" value="1"/>
</dbReference>
<dbReference type="Pfam" id="PF13193">
    <property type="entry name" value="AMP-binding_C"/>
    <property type="match status" value="2"/>
</dbReference>
<evidence type="ECO:0000259" key="9">
    <source>
        <dbReference type="PROSITE" id="PS50075"/>
    </source>
</evidence>
<keyword evidence="8" id="KW-0511">Multifunctional enzyme</keyword>
<feature type="domain" description="Carrier" evidence="9">
    <location>
        <begin position="753"/>
        <end position="828"/>
    </location>
</feature>
<dbReference type="InterPro" id="IPR006162">
    <property type="entry name" value="Ppantetheine_attach_site"/>
</dbReference>
<evidence type="ECO:0000313" key="11">
    <source>
        <dbReference type="Proteomes" id="UP000463051"/>
    </source>
</evidence>
<dbReference type="InterPro" id="IPR010071">
    <property type="entry name" value="AA_adenyl_dom"/>
</dbReference>
<dbReference type="InterPro" id="IPR001242">
    <property type="entry name" value="Condensation_dom"/>
</dbReference>
<dbReference type="InterPro" id="IPR036736">
    <property type="entry name" value="ACP-like_sf"/>
</dbReference>
<dbReference type="Gene3D" id="3.30.300.30">
    <property type="match status" value="3"/>
</dbReference>
<dbReference type="Gene3D" id="2.30.38.10">
    <property type="entry name" value="Luciferase, Domain 3"/>
    <property type="match status" value="3"/>
</dbReference>
<dbReference type="GO" id="GO:0016874">
    <property type="term" value="F:ligase activity"/>
    <property type="evidence" value="ECO:0007669"/>
    <property type="project" value="UniProtKB-KW"/>
</dbReference>
<keyword evidence="6" id="KW-0677">Repeat</keyword>
<dbReference type="Gene3D" id="3.40.50.980">
    <property type="match status" value="6"/>
</dbReference>
<dbReference type="PRINTS" id="PR00154">
    <property type="entry name" value="AMPBINDING"/>
</dbReference>